<evidence type="ECO:0008006" key="7">
    <source>
        <dbReference type="Google" id="ProtNLM"/>
    </source>
</evidence>
<sequence length="784" mass="80699">MSIRFPGLRRWASLALAALLATTSAAWLAPAPAAAAVTITISNSDSAGHQLSRFDVDGNALDAHDGSLIQYAGTYYLYGTSYACGYKYQINSTFCGFKVYSSPDLVHWTDRGHAVPAGTCGYCFRAQVKYNAATGTFVLWSDAGIGNSYAVYTSPTPTGPFTRRPNPTLAVGGAIDMSLFVDDDGTGYLIHNTVQVAAGLTADMVVEQLTPDYLGTTGANVRLGLGDVEGFAVFKRNGVYHALMSEPSCAYCSGGTGEMTATSMLGPWSGAWYDPNGVHQSGRAEPRWRARLVNADNCGGQPLAVLPVAQQNGTTGYYFVSDRWNNRAPNESLANFFIGPMSFTGDILNTIDCVSSFTASLATGTAGTYNSLPQLNQGSGFDGFRHYCDITSAVERQQSFTPSASGVLTGASVTTFQSGDPNAPLFLDIVDAANGTVLGTQPVTTTWAPSTAKTTPGVRVDAGHAYQLRLRTAATVGCYGFEYNDGDPYPGGAESYRVTSGSTFTAEPARDLKFTVDVSPFAIGAELPGGYTRCAGEGQACTFTGTRVVAYGAGGYAYKLVSSPVTCGAAAFGGDPAYGVTKSCYVAPAGGPSGYTLCAAENGTCSTGDIRMVAYGVNGAFVYRLANGSVACGNGAFGDPAYGVAKSCYSAPVGGPGSGWTSCAGEGGNCSAAAGQVVAYGANGAFTVATTTGGSTTCGPAAFSDPIYGVAKSCYLRTGAPSGYATSCAAAESGTCAFTGVRTVAYGAAGRFVYRSFTGGTPCAITVFGTDPIYGVAKNCYLTP</sequence>
<evidence type="ECO:0000313" key="6">
    <source>
        <dbReference type="Proteomes" id="UP000587527"/>
    </source>
</evidence>
<protein>
    <recommendedName>
        <fullName evidence="7">Beta-xylosidase</fullName>
    </recommendedName>
</protein>
<dbReference type="PANTHER" id="PTHR22925:SF3">
    <property type="entry name" value="GLYCOSYL HYDROLASE FAMILY PROTEIN 43"/>
    <property type="match status" value="1"/>
</dbReference>
<proteinExistence type="inferred from homology"/>
<dbReference type="GO" id="GO:0005975">
    <property type="term" value="P:carbohydrate metabolic process"/>
    <property type="evidence" value="ECO:0007669"/>
    <property type="project" value="InterPro"/>
</dbReference>
<dbReference type="EMBL" id="JACHMN010000001">
    <property type="protein sequence ID" value="MBB5867833.1"/>
    <property type="molecule type" value="Genomic_DNA"/>
</dbReference>
<organism evidence="5 6">
    <name type="scientific">Allocatelliglobosispora scoriae</name>
    <dbReference type="NCBI Taxonomy" id="643052"/>
    <lineage>
        <taxon>Bacteria</taxon>
        <taxon>Bacillati</taxon>
        <taxon>Actinomycetota</taxon>
        <taxon>Actinomycetes</taxon>
        <taxon>Micromonosporales</taxon>
        <taxon>Micromonosporaceae</taxon>
        <taxon>Allocatelliglobosispora</taxon>
    </lineage>
</organism>
<feature type="signal peptide" evidence="4">
    <location>
        <begin position="1"/>
        <end position="28"/>
    </location>
</feature>
<dbReference type="InterPro" id="IPR006710">
    <property type="entry name" value="Glyco_hydro_43"/>
</dbReference>
<dbReference type="GO" id="GO:0004553">
    <property type="term" value="F:hydrolase activity, hydrolyzing O-glycosyl compounds"/>
    <property type="evidence" value="ECO:0007669"/>
    <property type="project" value="InterPro"/>
</dbReference>
<gene>
    <name evidence="5" type="ORF">F4553_001212</name>
</gene>
<dbReference type="RefSeq" id="WP_184833040.1">
    <property type="nucleotide sequence ID" value="NZ_JACHMN010000001.1"/>
</dbReference>
<keyword evidence="4" id="KW-0732">Signal</keyword>
<dbReference type="PANTHER" id="PTHR22925">
    <property type="entry name" value="GLYCOSYL HYDROLASE 43 FAMILY MEMBER"/>
    <property type="match status" value="1"/>
</dbReference>
<dbReference type="SUPFAM" id="SSF75005">
    <property type="entry name" value="Arabinanase/levansucrase/invertase"/>
    <property type="match status" value="1"/>
</dbReference>
<evidence type="ECO:0000256" key="1">
    <source>
        <dbReference type="ARBA" id="ARBA00009865"/>
    </source>
</evidence>
<keyword evidence="3" id="KW-0326">Glycosidase</keyword>
<reference evidence="5 6" key="1">
    <citation type="submission" date="2020-08" db="EMBL/GenBank/DDBJ databases">
        <title>Sequencing the genomes of 1000 actinobacteria strains.</title>
        <authorList>
            <person name="Klenk H.-P."/>
        </authorList>
    </citation>
    <scope>NUCLEOTIDE SEQUENCE [LARGE SCALE GENOMIC DNA]</scope>
    <source>
        <strain evidence="5 6">DSM 45362</strain>
    </source>
</reference>
<evidence type="ECO:0000256" key="2">
    <source>
        <dbReference type="ARBA" id="ARBA00022801"/>
    </source>
</evidence>
<keyword evidence="2" id="KW-0378">Hydrolase</keyword>
<dbReference type="Pfam" id="PF04616">
    <property type="entry name" value="Glyco_hydro_43"/>
    <property type="match status" value="1"/>
</dbReference>
<name>A0A841BLH7_9ACTN</name>
<dbReference type="AlphaFoldDB" id="A0A841BLH7"/>
<evidence type="ECO:0000256" key="4">
    <source>
        <dbReference type="SAM" id="SignalP"/>
    </source>
</evidence>
<accession>A0A841BLH7</accession>
<comment type="caution">
    <text evidence="5">The sequence shown here is derived from an EMBL/GenBank/DDBJ whole genome shotgun (WGS) entry which is preliminary data.</text>
</comment>
<keyword evidence="6" id="KW-1185">Reference proteome</keyword>
<evidence type="ECO:0000256" key="3">
    <source>
        <dbReference type="ARBA" id="ARBA00023295"/>
    </source>
</evidence>
<feature type="chain" id="PRO_5038679286" description="Beta-xylosidase" evidence="4">
    <location>
        <begin position="29"/>
        <end position="784"/>
    </location>
</feature>
<dbReference type="Gene3D" id="2.115.10.20">
    <property type="entry name" value="Glycosyl hydrolase domain, family 43"/>
    <property type="match status" value="1"/>
</dbReference>
<dbReference type="CDD" id="cd18824">
    <property type="entry name" value="GH43_CtGH43-like"/>
    <property type="match status" value="1"/>
</dbReference>
<comment type="similarity">
    <text evidence="1">Belongs to the glycosyl hydrolase 43 family.</text>
</comment>
<dbReference type="Proteomes" id="UP000587527">
    <property type="component" value="Unassembled WGS sequence"/>
</dbReference>
<dbReference type="InterPro" id="IPR023296">
    <property type="entry name" value="Glyco_hydro_beta-prop_sf"/>
</dbReference>
<evidence type="ECO:0000313" key="5">
    <source>
        <dbReference type="EMBL" id="MBB5867833.1"/>
    </source>
</evidence>